<proteinExistence type="predicted"/>
<dbReference type="KEGG" id="more:E1B28_002241"/>
<comment type="caution">
    <text evidence="2">The sequence shown here is derived from an EMBL/GenBank/DDBJ whole genome shotgun (WGS) entry which is preliminary data.</text>
</comment>
<reference evidence="2" key="1">
    <citation type="journal article" date="2021" name="Genome Biol. Evol.">
        <title>The assembled and annotated genome of the fairy-ring fungus Marasmius oreades.</title>
        <authorList>
            <person name="Hiltunen M."/>
            <person name="Ament-Velasquez S.L."/>
            <person name="Johannesson H."/>
        </authorList>
    </citation>
    <scope>NUCLEOTIDE SEQUENCE</scope>
    <source>
        <strain evidence="2">03SP1</strain>
    </source>
</reference>
<dbReference type="OrthoDB" id="3260021at2759"/>
<evidence type="ECO:0000313" key="3">
    <source>
        <dbReference type="Proteomes" id="UP001049176"/>
    </source>
</evidence>
<protein>
    <submittedName>
        <fullName evidence="2">Uncharacterized protein</fullName>
    </submittedName>
</protein>
<dbReference type="RefSeq" id="XP_043002748.1">
    <property type="nucleotide sequence ID" value="XM_043159149.1"/>
</dbReference>
<name>A0A9P7RMM8_9AGAR</name>
<sequence>MSSHYLHEKRVPRHRVAGIRDSSSPETNVVSKSPLEMALSERQKLFTRLSEDPELSQHKIYRFCAPIIVFLALVLSATLISRKWSAVDLVQNESTLVKMLLAVVSVVLGSLLTLRGLIWVIGRGVRMFLQVDLNASSRSLQAEIMTGMFGMEVSDLEFACYQPSSCIFHGSNSKQTSIYAYVYGVMVQPLLLMALDHIKTSFQLSQNVYLIDTSRRPYQNVEI</sequence>
<keyword evidence="1" id="KW-0812">Transmembrane</keyword>
<gene>
    <name evidence="2" type="ORF">E1B28_002241</name>
</gene>
<keyword evidence="3" id="KW-1185">Reference proteome</keyword>
<dbReference type="GeneID" id="66071317"/>
<dbReference type="Proteomes" id="UP001049176">
    <property type="component" value="Chromosome 10"/>
</dbReference>
<feature type="transmembrane region" description="Helical" evidence="1">
    <location>
        <begin position="60"/>
        <end position="80"/>
    </location>
</feature>
<feature type="transmembrane region" description="Helical" evidence="1">
    <location>
        <begin position="100"/>
        <end position="121"/>
    </location>
</feature>
<accession>A0A9P7RMM8</accession>
<dbReference type="AlphaFoldDB" id="A0A9P7RMM8"/>
<organism evidence="2 3">
    <name type="scientific">Marasmius oreades</name>
    <name type="common">fairy-ring Marasmius</name>
    <dbReference type="NCBI Taxonomy" id="181124"/>
    <lineage>
        <taxon>Eukaryota</taxon>
        <taxon>Fungi</taxon>
        <taxon>Dikarya</taxon>
        <taxon>Basidiomycota</taxon>
        <taxon>Agaricomycotina</taxon>
        <taxon>Agaricomycetes</taxon>
        <taxon>Agaricomycetidae</taxon>
        <taxon>Agaricales</taxon>
        <taxon>Marasmiineae</taxon>
        <taxon>Marasmiaceae</taxon>
        <taxon>Marasmius</taxon>
    </lineage>
</organism>
<evidence type="ECO:0000256" key="1">
    <source>
        <dbReference type="SAM" id="Phobius"/>
    </source>
</evidence>
<evidence type="ECO:0000313" key="2">
    <source>
        <dbReference type="EMBL" id="KAG7086277.1"/>
    </source>
</evidence>
<keyword evidence="1" id="KW-1133">Transmembrane helix</keyword>
<dbReference type="EMBL" id="CM032190">
    <property type="protein sequence ID" value="KAG7086277.1"/>
    <property type="molecule type" value="Genomic_DNA"/>
</dbReference>
<keyword evidence="1" id="KW-0472">Membrane</keyword>